<sequence length="187" mass="20901">MGWTYEMKNDDTHKPDPEALIKKTVEKNKAALFGSLRNLPIENFSPVGLSSVIKINSATRSGNIVGDNFHQRSDFILPGEDIEISRASSVKKVWEIFDQKDGAEVLRIVKRSAGMKRIFRALSSETVGENSNVGPFVRRAFTVLKAEDSVAGKNAKQRQLRKVIYNLFTDQMRQDLGKVHGSSPLPQ</sequence>
<dbReference type="VEuPathDB" id="FungiDB:PODANS_5_9762"/>
<evidence type="ECO:0000313" key="1">
    <source>
        <dbReference type="EMBL" id="CAP64703.1"/>
    </source>
</evidence>
<keyword evidence="3" id="KW-1185">Reference proteome</keyword>
<reference evidence="3" key="3">
    <citation type="journal article" date="2014" name="Genetics">
        <title>Maintaining two mating types: Structure of the mating type locus and its role in heterokaryosis in Podospora anserina.</title>
        <authorList>
            <person name="Grognet P."/>
            <person name="Bidard F."/>
            <person name="Kuchly C."/>
            <person name="Tong L.C.H."/>
            <person name="Coppin E."/>
            <person name="Benkhali J.A."/>
            <person name="Couloux A."/>
            <person name="Wincker P."/>
            <person name="Debuchy R."/>
            <person name="Silar P."/>
        </authorList>
    </citation>
    <scope>GENOME REANNOTATION</scope>
    <source>
        <strain evidence="3">S / ATCC MYA-4624 / DSM 980 / FGSC 10383</strain>
    </source>
</reference>
<organism evidence="1">
    <name type="scientific">Podospora anserina (strain S / ATCC MYA-4624 / DSM 980 / FGSC 10383)</name>
    <name type="common">Pleurage anserina</name>
    <dbReference type="NCBI Taxonomy" id="515849"/>
    <lineage>
        <taxon>Eukaryota</taxon>
        <taxon>Fungi</taxon>
        <taxon>Dikarya</taxon>
        <taxon>Ascomycota</taxon>
        <taxon>Pezizomycotina</taxon>
        <taxon>Sordariomycetes</taxon>
        <taxon>Sordariomycetidae</taxon>
        <taxon>Sordariales</taxon>
        <taxon>Podosporaceae</taxon>
        <taxon>Podospora</taxon>
        <taxon>Podospora anserina</taxon>
    </lineage>
</organism>
<evidence type="ECO:0000313" key="2">
    <source>
        <dbReference type="EMBL" id="CDP30100.1"/>
    </source>
</evidence>
<evidence type="ECO:0000313" key="3">
    <source>
        <dbReference type="Proteomes" id="UP000001197"/>
    </source>
</evidence>
<gene>
    <name evidence="1" type="ORF">PODANS_5_9762</name>
</gene>
<dbReference type="EMBL" id="FO904940">
    <property type="protein sequence ID" value="CDP30100.1"/>
    <property type="molecule type" value="Genomic_DNA"/>
</dbReference>
<dbReference type="RefSeq" id="XP_001904796.1">
    <property type="nucleotide sequence ID" value="XM_001904761.1"/>
</dbReference>
<dbReference type="Proteomes" id="UP000001197">
    <property type="component" value="Chromosome 5"/>
</dbReference>
<protein>
    <submittedName>
        <fullName evidence="1">Podospora anserina S mat+ genomic DNA chromosome 5, supercontig 9</fullName>
    </submittedName>
</protein>
<dbReference type="GeneID" id="6188879"/>
<accession>B2AL65</accession>
<reference evidence="2" key="4">
    <citation type="submission" date="2015-04" db="EMBL/GenBank/DDBJ databases">
        <title>Maintaining two mating types: Structure of the mating type locus and its role in heterokaryosis in Podospora anserina.</title>
        <authorList>
            <person name="Grognet P."/>
            <person name="Bidard F."/>
            <person name="Kuchly C."/>
            <person name="Chan Ho Tong L."/>
            <person name="Coppin E."/>
            <person name="Ait Benkhali J."/>
            <person name="Couloux A."/>
            <person name="Wincker P."/>
            <person name="Debuchy R."/>
            <person name="Silar P."/>
        </authorList>
    </citation>
    <scope>NUCLEOTIDE SEQUENCE</scope>
</reference>
<dbReference type="AlphaFoldDB" id="B2AL65"/>
<name>B2AL65_PODAN</name>
<proteinExistence type="predicted"/>
<dbReference type="HOGENOM" id="CLU_1448289_0_0_1"/>
<dbReference type="KEGG" id="pan:PODANSg1818"/>
<reference evidence="1 3" key="1">
    <citation type="journal article" date="2008" name="Genome Biol.">
        <title>The genome sequence of the model ascomycete fungus Podospora anserina.</title>
        <authorList>
            <person name="Espagne E."/>
            <person name="Lespinet O."/>
            <person name="Malagnac F."/>
            <person name="Da Silva C."/>
            <person name="Jaillon O."/>
            <person name="Porcel B.M."/>
            <person name="Couloux A."/>
            <person name="Aury J.-M."/>
            <person name="Segurens B."/>
            <person name="Poulain J."/>
            <person name="Anthouard V."/>
            <person name="Grossetete S."/>
            <person name="Khalili H."/>
            <person name="Coppin E."/>
            <person name="Dequard-Chablat M."/>
            <person name="Picard M."/>
            <person name="Contamine V."/>
            <person name="Arnaise S."/>
            <person name="Bourdais A."/>
            <person name="Berteaux-Lecellier V."/>
            <person name="Gautheret D."/>
            <person name="de Vries R.P."/>
            <person name="Battaglia E."/>
            <person name="Coutinho P.M."/>
            <person name="Danchin E.G.J."/>
            <person name="Henrissat B."/>
            <person name="El Khoury R."/>
            <person name="Sainsard-Chanet A."/>
            <person name="Boivin A."/>
            <person name="Pinan-Lucarre B."/>
            <person name="Sellem C.H."/>
            <person name="Debuchy R."/>
            <person name="Wincker P."/>
            <person name="Weissenbach J."/>
            <person name="Silar P."/>
        </authorList>
    </citation>
    <scope>NUCLEOTIDE SEQUENCE [LARGE SCALE GENOMIC DNA]</scope>
    <source>
        <strain evidence="3">S / ATCC MYA-4624 / DSM 980 / FGSC 10383</strain>
        <strain evidence="1">S mat+</strain>
    </source>
</reference>
<dbReference type="OrthoDB" id="4590034at2759"/>
<dbReference type="EMBL" id="CU633865">
    <property type="protein sequence ID" value="CAP64703.1"/>
    <property type="molecule type" value="Genomic_DNA"/>
</dbReference>
<reference evidence="1" key="2">
    <citation type="submission" date="2008-07" db="EMBL/GenBank/DDBJ databases">
        <authorList>
            <person name="Genoscope - CEA"/>
        </authorList>
    </citation>
    <scope>NUCLEOTIDE SEQUENCE</scope>
    <source>
        <strain evidence="1">S mat+</strain>
    </source>
</reference>